<dbReference type="AlphaFoldDB" id="A0A182LVF5"/>
<protein>
    <submittedName>
        <fullName evidence="2">Uncharacterized protein</fullName>
    </submittedName>
</protein>
<evidence type="ECO:0000313" key="3">
    <source>
        <dbReference type="Proteomes" id="UP000075883"/>
    </source>
</evidence>
<dbReference type="EnsemblMetazoa" id="ACUA002953-RA">
    <property type="protein sequence ID" value="ACUA002953-PA"/>
    <property type="gene ID" value="ACUA002953"/>
</dbReference>
<evidence type="ECO:0000256" key="1">
    <source>
        <dbReference type="SAM" id="MobiDB-lite"/>
    </source>
</evidence>
<keyword evidence="3" id="KW-1185">Reference proteome</keyword>
<dbReference type="Proteomes" id="UP000075883">
    <property type="component" value="Unassembled WGS sequence"/>
</dbReference>
<dbReference type="VEuPathDB" id="VectorBase:ACUA002953"/>
<feature type="compositionally biased region" description="Pro residues" evidence="1">
    <location>
        <begin position="1"/>
        <end position="12"/>
    </location>
</feature>
<reference evidence="2" key="2">
    <citation type="submission" date="2020-05" db="UniProtKB">
        <authorList>
            <consortium name="EnsemblMetazoa"/>
        </authorList>
    </citation>
    <scope>IDENTIFICATION</scope>
    <source>
        <strain evidence="2">A-37</strain>
    </source>
</reference>
<name>A0A182LVF5_9DIPT</name>
<accession>A0A182LVF5</accession>
<feature type="region of interest" description="Disordered" evidence="1">
    <location>
        <begin position="1"/>
        <end position="41"/>
    </location>
</feature>
<dbReference type="EMBL" id="AXCM01001125">
    <property type="status" value="NOT_ANNOTATED_CDS"/>
    <property type="molecule type" value="Genomic_DNA"/>
</dbReference>
<sequence>MPTPGPPGPATPAAPIDPFQPVAGPLQGLGPPFPPPLLPLPSTVMPEAPTLFGFTDGALPFDDCPPGPPFCCPAPPHAPVEGGPPPAPCCCGPPPAAPTDAFDCCAELPGPPPPPIGPHVLPVGLFVAAGVPQALVPLLMESSPPPTNLNRMQCALWRMVDSSCVKRNSSENRTKLELGAIRGAGNCGRTLY</sequence>
<evidence type="ECO:0000313" key="2">
    <source>
        <dbReference type="EnsemblMetazoa" id="ACUA002953-PA"/>
    </source>
</evidence>
<organism evidence="2 3">
    <name type="scientific">Anopheles culicifacies</name>
    <dbReference type="NCBI Taxonomy" id="139723"/>
    <lineage>
        <taxon>Eukaryota</taxon>
        <taxon>Metazoa</taxon>
        <taxon>Ecdysozoa</taxon>
        <taxon>Arthropoda</taxon>
        <taxon>Hexapoda</taxon>
        <taxon>Insecta</taxon>
        <taxon>Pterygota</taxon>
        <taxon>Neoptera</taxon>
        <taxon>Endopterygota</taxon>
        <taxon>Diptera</taxon>
        <taxon>Nematocera</taxon>
        <taxon>Culicoidea</taxon>
        <taxon>Culicidae</taxon>
        <taxon>Anophelinae</taxon>
        <taxon>Anopheles</taxon>
        <taxon>culicifacies species complex</taxon>
    </lineage>
</organism>
<proteinExistence type="predicted"/>
<reference evidence="3" key="1">
    <citation type="submission" date="2013-09" db="EMBL/GenBank/DDBJ databases">
        <title>The Genome Sequence of Anopheles culicifacies species A.</title>
        <authorList>
            <consortium name="The Broad Institute Genomics Platform"/>
            <person name="Neafsey D.E."/>
            <person name="Besansky N."/>
            <person name="Howell P."/>
            <person name="Walton C."/>
            <person name="Young S.K."/>
            <person name="Zeng Q."/>
            <person name="Gargeya S."/>
            <person name="Fitzgerald M."/>
            <person name="Haas B."/>
            <person name="Abouelleil A."/>
            <person name="Allen A.W."/>
            <person name="Alvarado L."/>
            <person name="Arachchi H.M."/>
            <person name="Berlin A.M."/>
            <person name="Chapman S.B."/>
            <person name="Gainer-Dewar J."/>
            <person name="Goldberg J."/>
            <person name="Griggs A."/>
            <person name="Gujja S."/>
            <person name="Hansen M."/>
            <person name="Howarth C."/>
            <person name="Imamovic A."/>
            <person name="Ireland A."/>
            <person name="Larimer J."/>
            <person name="McCowan C."/>
            <person name="Murphy C."/>
            <person name="Pearson M."/>
            <person name="Poon T.W."/>
            <person name="Priest M."/>
            <person name="Roberts A."/>
            <person name="Saif S."/>
            <person name="Shea T."/>
            <person name="Sisk P."/>
            <person name="Sykes S."/>
            <person name="Wortman J."/>
            <person name="Nusbaum C."/>
            <person name="Birren B."/>
        </authorList>
    </citation>
    <scope>NUCLEOTIDE SEQUENCE [LARGE SCALE GENOMIC DNA]</scope>
    <source>
        <strain evidence="3">A-37</strain>
    </source>
</reference>